<dbReference type="EMBL" id="JAUKPO010000024">
    <property type="protein sequence ID" value="MDO1449985.1"/>
    <property type="molecule type" value="Genomic_DNA"/>
</dbReference>
<evidence type="ECO:0000313" key="4">
    <source>
        <dbReference type="EMBL" id="MDO1449985.1"/>
    </source>
</evidence>
<dbReference type="InterPro" id="IPR032285">
    <property type="entry name" value="Metallophos_N"/>
</dbReference>
<sequence length="508" mass="56604">MKPPKQLPFLPRREFLKSMGLLGSGLLLPFYGNSSVLSTDAPLKIAPVRIRGKVSANGKGLKGVAVTDGYTVASTDASGVYELSSTTAQEFVYISVPSGHTIPVQRNGIANFYQPIKPSAKGEFTANFSLAPSATNDTNHIMLLLADPQIQNRYEADLLLNETTPDVAALVKAYSNSQVFGIGCGDLVFDEFELFTDYQKAVQGMGIPFFQVLGNHDMDTKGVRSDTLSAGTFKKLFGPTYYSFNRGEVHYIVLEDVFFIGNAKQYIGYLTEEQLRWLEQDLALVEKGKTVIVSLHIPAYTNAGKRQNMAPSMGGTVSNRQELYRLLEPYKAHIMSGHTHFNEKIQQGNIMEHVHGTVCGAWWSGPICYDGTPNGYGVYEVKGSDVQWYYKSTGKDRNHQFRHYLPGANPDKPNELAVNVWNADDAWKIVWLEDGIRKGAMRQETAYDPLSVELHSGKDKPERRAWVDPELTDHLFFAPISSQAKQVTIEVTDRFGKVYAETFENKKV</sequence>
<feature type="domain" description="Calcineurin-like phosphoesterase C-terminal" evidence="2">
    <location>
        <begin position="352"/>
        <end position="499"/>
    </location>
</feature>
<dbReference type="Proteomes" id="UP001168528">
    <property type="component" value="Unassembled WGS sequence"/>
</dbReference>
<feature type="domain" description="Calcineurin-like phosphoesterase" evidence="1">
    <location>
        <begin position="178"/>
        <end position="340"/>
    </location>
</feature>
<reference evidence="4" key="1">
    <citation type="submission" date="2023-07" db="EMBL/GenBank/DDBJ databases">
        <title>The genome sequence of Rhodocytophaga aerolata KACC 12507.</title>
        <authorList>
            <person name="Zhang X."/>
        </authorList>
    </citation>
    <scope>NUCLEOTIDE SEQUENCE</scope>
    <source>
        <strain evidence="4">KACC 12507</strain>
    </source>
</reference>
<dbReference type="RefSeq" id="WP_302040787.1">
    <property type="nucleotide sequence ID" value="NZ_JAUKPO010000024.1"/>
</dbReference>
<dbReference type="InterPro" id="IPR004843">
    <property type="entry name" value="Calcineurin-like_PHP"/>
</dbReference>
<dbReference type="Pfam" id="PF00149">
    <property type="entry name" value="Metallophos"/>
    <property type="match status" value="1"/>
</dbReference>
<dbReference type="PANTHER" id="PTHR43143:SF1">
    <property type="entry name" value="SERINE_THREONINE-PROTEIN PHOSPHATASE CPPED1"/>
    <property type="match status" value="1"/>
</dbReference>
<evidence type="ECO:0000259" key="2">
    <source>
        <dbReference type="Pfam" id="PF16370"/>
    </source>
</evidence>
<comment type="caution">
    <text evidence="4">The sequence shown here is derived from an EMBL/GenBank/DDBJ whole genome shotgun (WGS) entry which is preliminary data.</text>
</comment>
<dbReference type="Pfam" id="PF16371">
    <property type="entry name" value="MetallophosN"/>
    <property type="match status" value="1"/>
</dbReference>
<dbReference type="PANTHER" id="PTHR43143">
    <property type="entry name" value="METALLOPHOSPHOESTERASE, CALCINEURIN SUPERFAMILY"/>
    <property type="match status" value="1"/>
</dbReference>
<evidence type="ECO:0000313" key="5">
    <source>
        <dbReference type="Proteomes" id="UP001168528"/>
    </source>
</evidence>
<dbReference type="Gene3D" id="3.60.21.10">
    <property type="match status" value="1"/>
</dbReference>
<dbReference type="InterPro" id="IPR051918">
    <property type="entry name" value="STPP_CPPED1"/>
</dbReference>
<feature type="domain" description="Calcineurin-like phosphoesterase N-terminal" evidence="3">
    <location>
        <begin position="52"/>
        <end position="130"/>
    </location>
</feature>
<organism evidence="4 5">
    <name type="scientific">Rhodocytophaga aerolata</name>
    <dbReference type="NCBI Taxonomy" id="455078"/>
    <lineage>
        <taxon>Bacteria</taxon>
        <taxon>Pseudomonadati</taxon>
        <taxon>Bacteroidota</taxon>
        <taxon>Cytophagia</taxon>
        <taxon>Cytophagales</taxon>
        <taxon>Rhodocytophagaceae</taxon>
        <taxon>Rhodocytophaga</taxon>
    </lineage>
</organism>
<accession>A0ABT8RD37</accession>
<dbReference type="Pfam" id="PF16370">
    <property type="entry name" value="MetallophosC"/>
    <property type="match status" value="1"/>
</dbReference>
<evidence type="ECO:0000259" key="1">
    <source>
        <dbReference type="Pfam" id="PF00149"/>
    </source>
</evidence>
<dbReference type="InterPro" id="IPR032288">
    <property type="entry name" value="Metallophos_C"/>
</dbReference>
<dbReference type="InterPro" id="IPR029052">
    <property type="entry name" value="Metallo-depent_PP-like"/>
</dbReference>
<dbReference type="InterPro" id="IPR006311">
    <property type="entry name" value="TAT_signal"/>
</dbReference>
<keyword evidence="5" id="KW-1185">Reference proteome</keyword>
<protein>
    <submittedName>
        <fullName evidence="4">Calcineurin-like phosphoesterase family protein</fullName>
    </submittedName>
</protein>
<gene>
    <name evidence="4" type="ORF">Q0590_27140</name>
</gene>
<name>A0ABT8RD37_9BACT</name>
<evidence type="ECO:0000259" key="3">
    <source>
        <dbReference type="Pfam" id="PF16371"/>
    </source>
</evidence>
<proteinExistence type="predicted"/>
<dbReference type="SUPFAM" id="SSF56300">
    <property type="entry name" value="Metallo-dependent phosphatases"/>
    <property type="match status" value="1"/>
</dbReference>
<dbReference type="PROSITE" id="PS51318">
    <property type="entry name" value="TAT"/>
    <property type="match status" value="1"/>
</dbReference>